<evidence type="ECO:0000313" key="1">
    <source>
        <dbReference type="EMBL" id="KKM75821.1"/>
    </source>
</evidence>
<dbReference type="AlphaFoldDB" id="A0A0F9KM45"/>
<dbReference type="EMBL" id="LAZR01008907">
    <property type="protein sequence ID" value="KKM75821.1"/>
    <property type="molecule type" value="Genomic_DNA"/>
</dbReference>
<sequence>MSDIEKAILAIMIAQELLKADRKILAIKIIRFMYHANLPDAKQFVDSLQENKP</sequence>
<gene>
    <name evidence="1" type="ORF">LCGC14_1386310</name>
</gene>
<comment type="caution">
    <text evidence="1">The sequence shown here is derived from an EMBL/GenBank/DDBJ whole genome shotgun (WGS) entry which is preliminary data.</text>
</comment>
<protein>
    <submittedName>
        <fullName evidence="1">Uncharacterized protein</fullName>
    </submittedName>
</protein>
<name>A0A0F9KM45_9ZZZZ</name>
<organism evidence="1">
    <name type="scientific">marine sediment metagenome</name>
    <dbReference type="NCBI Taxonomy" id="412755"/>
    <lineage>
        <taxon>unclassified sequences</taxon>
        <taxon>metagenomes</taxon>
        <taxon>ecological metagenomes</taxon>
    </lineage>
</organism>
<accession>A0A0F9KM45</accession>
<proteinExistence type="predicted"/>
<reference evidence="1" key="1">
    <citation type="journal article" date="2015" name="Nature">
        <title>Complex archaea that bridge the gap between prokaryotes and eukaryotes.</title>
        <authorList>
            <person name="Spang A."/>
            <person name="Saw J.H."/>
            <person name="Jorgensen S.L."/>
            <person name="Zaremba-Niedzwiedzka K."/>
            <person name="Martijn J."/>
            <person name="Lind A.E."/>
            <person name="van Eijk R."/>
            <person name="Schleper C."/>
            <person name="Guy L."/>
            <person name="Ettema T.J."/>
        </authorList>
    </citation>
    <scope>NUCLEOTIDE SEQUENCE</scope>
</reference>